<dbReference type="EMBL" id="CADEAL010000097">
    <property type="protein sequence ID" value="CAB1414316.1"/>
    <property type="molecule type" value="Genomic_DNA"/>
</dbReference>
<keyword evidence="2" id="KW-1185">Reference proteome</keyword>
<accession>A0A9N7Y684</accession>
<dbReference type="AlphaFoldDB" id="A0A9N7Y684"/>
<gene>
    <name evidence="1" type="ORF">PLEPLA_LOCUS2025</name>
</gene>
<sequence>MAFAVTGQLGRRCNFFLRAGYGSSHALPAGVAPGECASSFFKTVRCSVASTSALELSPAGGLAGGGLHSSSNPGWLPATGCTSDGILMTDGRWCDRGNLSMTLSSPGSGPYCGHSKGEVLGGEVFHHGGK</sequence>
<protein>
    <submittedName>
        <fullName evidence="1">Uncharacterized protein</fullName>
    </submittedName>
</protein>
<reference evidence="1" key="1">
    <citation type="submission" date="2020-03" db="EMBL/GenBank/DDBJ databases">
        <authorList>
            <person name="Weist P."/>
        </authorList>
    </citation>
    <scope>NUCLEOTIDE SEQUENCE</scope>
</reference>
<name>A0A9N7Y684_PLEPL</name>
<comment type="caution">
    <text evidence="1">The sequence shown here is derived from an EMBL/GenBank/DDBJ whole genome shotgun (WGS) entry which is preliminary data.</text>
</comment>
<evidence type="ECO:0000313" key="1">
    <source>
        <dbReference type="EMBL" id="CAB1414316.1"/>
    </source>
</evidence>
<proteinExistence type="predicted"/>
<organism evidence="1 2">
    <name type="scientific">Pleuronectes platessa</name>
    <name type="common">European plaice</name>
    <dbReference type="NCBI Taxonomy" id="8262"/>
    <lineage>
        <taxon>Eukaryota</taxon>
        <taxon>Metazoa</taxon>
        <taxon>Chordata</taxon>
        <taxon>Craniata</taxon>
        <taxon>Vertebrata</taxon>
        <taxon>Euteleostomi</taxon>
        <taxon>Actinopterygii</taxon>
        <taxon>Neopterygii</taxon>
        <taxon>Teleostei</taxon>
        <taxon>Neoteleostei</taxon>
        <taxon>Acanthomorphata</taxon>
        <taxon>Carangaria</taxon>
        <taxon>Pleuronectiformes</taxon>
        <taxon>Pleuronectoidei</taxon>
        <taxon>Pleuronectidae</taxon>
        <taxon>Pleuronectes</taxon>
    </lineage>
</organism>
<dbReference type="Proteomes" id="UP001153269">
    <property type="component" value="Unassembled WGS sequence"/>
</dbReference>
<evidence type="ECO:0000313" key="2">
    <source>
        <dbReference type="Proteomes" id="UP001153269"/>
    </source>
</evidence>